<proteinExistence type="predicted"/>
<evidence type="ECO:0000259" key="1">
    <source>
        <dbReference type="Pfam" id="PF07045"/>
    </source>
</evidence>
<dbReference type="InterPro" id="IPR011008">
    <property type="entry name" value="Dimeric_a/b-barrel"/>
</dbReference>
<evidence type="ECO:0000313" key="2">
    <source>
        <dbReference type="EMBL" id="MFC0593354.1"/>
    </source>
</evidence>
<keyword evidence="3" id="KW-1185">Reference proteome</keyword>
<comment type="caution">
    <text evidence="2">The sequence shown here is derived from an EMBL/GenBank/DDBJ whole genome shotgun (WGS) entry which is preliminary data.</text>
</comment>
<protein>
    <submittedName>
        <fullName evidence="2">DUF1330 domain-containing protein</fullName>
    </submittedName>
</protein>
<dbReference type="PANTHER" id="PTHR41521:SF4">
    <property type="entry name" value="BLR0684 PROTEIN"/>
    <property type="match status" value="1"/>
</dbReference>
<dbReference type="Pfam" id="PF07045">
    <property type="entry name" value="DUF1330"/>
    <property type="match status" value="1"/>
</dbReference>
<dbReference type="InterPro" id="IPR010753">
    <property type="entry name" value="DUF1330"/>
</dbReference>
<dbReference type="EMBL" id="JBHLTN010000024">
    <property type="protein sequence ID" value="MFC0593354.1"/>
    <property type="molecule type" value="Genomic_DNA"/>
</dbReference>
<dbReference type="RefSeq" id="WP_377483489.1">
    <property type="nucleotide sequence ID" value="NZ_JBHLTN010000024.1"/>
</dbReference>
<dbReference type="Proteomes" id="UP001589834">
    <property type="component" value="Unassembled WGS sequence"/>
</dbReference>
<dbReference type="Gene3D" id="3.30.70.100">
    <property type="match status" value="1"/>
</dbReference>
<gene>
    <name evidence="2" type="ORF">ACFFGG_12405</name>
</gene>
<dbReference type="PANTHER" id="PTHR41521">
    <property type="match status" value="1"/>
</dbReference>
<sequence>MSQAYVVGHITVKDADKWQQYQARVPATLAPWGAELVFRGQNVAVFSGQMPHTDIVVIRFADVATAEQWFRSDAYQALLPLRAQAADVVLTSYQA</sequence>
<reference evidence="2 3" key="1">
    <citation type="submission" date="2024-09" db="EMBL/GenBank/DDBJ databases">
        <authorList>
            <person name="Sun Q."/>
            <person name="Mori K."/>
        </authorList>
    </citation>
    <scope>NUCLEOTIDE SEQUENCE [LARGE SCALE GENOMIC DNA]</scope>
    <source>
        <strain evidence="2 3">NCAIM B.02336</strain>
    </source>
</reference>
<accession>A0ABV6PU28</accession>
<name>A0ABV6PU28_9BURK</name>
<feature type="domain" description="DUF1330" evidence="1">
    <location>
        <begin position="3"/>
        <end position="89"/>
    </location>
</feature>
<dbReference type="SUPFAM" id="SSF54909">
    <property type="entry name" value="Dimeric alpha+beta barrel"/>
    <property type="match status" value="1"/>
</dbReference>
<evidence type="ECO:0000313" key="3">
    <source>
        <dbReference type="Proteomes" id="UP001589834"/>
    </source>
</evidence>
<organism evidence="2 3">
    <name type="scientific">Ottowia pentelensis</name>
    <dbReference type="NCBI Taxonomy" id="511108"/>
    <lineage>
        <taxon>Bacteria</taxon>
        <taxon>Pseudomonadati</taxon>
        <taxon>Pseudomonadota</taxon>
        <taxon>Betaproteobacteria</taxon>
        <taxon>Burkholderiales</taxon>
        <taxon>Comamonadaceae</taxon>
        <taxon>Ottowia</taxon>
    </lineage>
</organism>